<evidence type="ECO:0000313" key="3">
    <source>
        <dbReference type="Proteomes" id="UP000800039"/>
    </source>
</evidence>
<dbReference type="EMBL" id="ML976617">
    <property type="protein sequence ID" value="KAF1844428.1"/>
    <property type="molecule type" value="Genomic_DNA"/>
</dbReference>
<reference evidence="2" key="1">
    <citation type="submission" date="2020-01" db="EMBL/GenBank/DDBJ databases">
        <authorList>
            <consortium name="DOE Joint Genome Institute"/>
            <person name="Haridas S."/>
            <person name="Albert R."/>
            <person name="Binder M."/>
            <person name="Bloem J."/>
            <person name="Labutti K."/>
            <person name="Salamov A."/>
            <person name="Andreopoulos B."/>
            <person name="Baker S.E."/>
            <person name="Barry K."/>
            <person name="Bills G."/>
            <person name="Bluhm B.H."/>
            <person name="Cannon C."/>
            <person name="Castanera R."/>
            <person name="Culley D.E."/>
            <person name="Daum C."/>
            <person name="Ezra D."/>
            <person name="Gonzalez J.B."/>
            <person name="Henrissat B."/>
            <person name="Kuo A."/>
            <person name="Liang C."/>
            <person name="Lipzen A."/>
            <person name="Lutzoni F."/>
            <person name="Magnuson J."/>
            <person name="Mondo S."/>
            <person name="Nolan M."/>
            <person name="Ohm R."/>
            <person name="Pangilinan J."/>
            <person name="Park H.-J."/>
            <person name="Ramirez L."/>
            <person name="Alfaro M."/>
            <person name="Sun H."/>
            <person name="Tritt A."/>
            <person name="Yoshinaga Y."/>
            <person name="Zwiers L.-H."/>
            <person name="Turgeon B.G."/>
            <person name="Goodwin S.B."/>
            <person name="Spatafora J.W."/>
            <person name="Crous P.W."/>
            <person name="Grigoriev I.V."/>
        </authorList>
    </citation>
    <scope>NUCLEOTIDE SEQUENCE</scope>
    <source>
        <strain evidence="2">CBS 394.84</strain>
    </source>
</reference>
<keyword evidence="3" id="KW-1185">Reference proteome</keyword>
<dbReference type="AlphaFoldDB" id="A0A9P4GEC1"/>
<dbReference type="OrthoDB" id="2119228at2759"/>
<keyword evidence="1" id="KW-0732">Signal</keyword>
<organism evidence="2 3">
    <name type="scientific">Cucurbitaria berberidis CBS 394.84</name>
    <dbReference type="NCBI Taxonomy" id="1168544"/>
    <lineage>
        <taxon>Eukaryota</taxon>
        <taxon>Fungi</taxon>
        <taxon>Dikarya</taxon>
        <taxon>Ascomycota</taxon>
        <taxon>Pezizomycotina</taxon>
        <taxon>Dothideomycetes</taxon>
        <taxon>Pleosporomycetidae</taxon>
        <taxon>Pleosporales</taxon>
        <taxon>Pleosporineae</taxon>
        <taxon>Cucurbitariaceae</taxon>
        <taxon>Cucurbitaria</taxon>
    </lineage>
</organism>
<feature type="chain" id="PRO_5040377718" evidence="1">
    <location>
        <begin position="22"/>
        <end position="328"/>
    </location>
</feature>
<name>A0A9P4GEC1_9PLEO</name>
<evidence type="ECO:0000313" key="2">
    <source>
        <dbReference type="EMBL" id="KAF1844428.1"/>
    </source>
</evidence>
<evidence type="ECO:0000256" key="1">
    <source>
        <dbReference type="SAM" id="SignalP"/>
    </source>
</evidence>
<dbReference type="GeneID" id="63846426"/>
<sequence>MKTSGIVAAAAILLQSQQVQAFPGTGLIARQKANILLSFLELFSTFFPKAETAWDIKKHPQMCKVYMETRDGGNCKAKVTCDDGEKEYNPGGAGWNACFVGGRQYFTDPRIGDFSITFKEKNGAGQGEGLTTPSLQLKYVGDWREFPVNELAEAYSKHNDCDENGASPFRECGDGPYVCTYGDYPAMGIETGISSARTKKYICGVPKIGKGGGGIDSNAPTNDKGFAPGQCGVHVKQYQKPDASKDSYSLEVYVNDANENKIGEVGKSGPNVSLASKLPLTLEVKTGGIDKDPVSFAYGGDSWTSDDKRCKVGSYDSGARQMDCGFTC</sequence>
<gene>
    <name evidence="2" type="ORF">K460DRAFT_290108</name>
</gene>
<comment type="caution">
    <text evidence="2">The sequence shown here is derived from an EMBL/GenBank/DDBJ whole genome shotgun (WGS) entry which is preliminary data.</text>
</comment>
<protein>
    <submittedName>
        <fullName evidence="2">Uncharacterized protein</fullName>
    </submittedName>
</protein>
<accession>A0A9P4GEC1</accession>
<proteinExistence type="predicted"/>
<dbReference type="RefSeq" id="XP_040786991.1">
    <property type="nucleotide sequence ID" value="XM_040929174.1"/>
</dbReference>
<dbReference type="Proteomes" id="UP000800039">
    <property type="component" value="Unassembled WGS sequence"/>
</dbReference>
<feature type="signal peptide" evidence="1">
    <location>
        <begin position="1"/>
        <end position="21"/>
    </location>
</feature>